<gene>
    <name evidence="1" type="primary">mraW</name>
    <name evidence="1" type="ORF">BU058_01795</name>
</gene>
<dbReference type="CDD" id="cd02440">
    <property type="entry name" value="AdoMet_MTases"/>
    <property type="match status" value="1"/>
</dbReference>
<evidence type="ECO:0000313" key="2">
    <source>
        <dbReference type="Proteomes" id="UP000241960"/>
    </source>
</evidence>
<keyword evidence="1" id="KW-0489">Methyltransferase</keyword>
<dbReference type="SUPFAM" id="SSF53335">
    <property type="entry name" value="S-adenosyl-L-methionine-dependent methyltransferases"/>
    <property type="match status" value="1"/>
</dbReference>
<accession>A0A9Q6HR07</accession>
<organism evidence="1 2">
    <name type="scientific">Staphylococcus succinus</name>
    <dbReference type="NCBI Taxonomy" id="61015"/>
    <lineage>
        <taxon>Bacteria</taxon>
        <taxon>Bacillati</taxon>
        <taxon>Bacillota</taxon>
        <taxon>Bacilli</taxon>
        <taxon>Bacillales</taxon>
        <taxon>Staphylococcaceae</taxon>
        <taxon>Staphylococcus</taxon>
    </lineage>
</organism>
<proteinExistence type="predicted"/>
<protein>
    <submittedName>
        <fullName evidence="1">Methyltransferase domain-containing protein</fullName>
    </submittedName>
</protein>
<dbReference type="AlphaFoldDB" id="A0A9Q6HR07"/>
<dbReference type="InterPro" id="IPR010719">
    <property type="entry name" value="MnmM_MeTrfase"/>
</dbReference>
<evidence type="ECO:0000313" key="1">
    <source>
        <dbReference type="EMBL" id="PTI77222.1"/>
    </source>
</evidence>
<sequence length="187" mass="21156">MKLERILPFAKTLLTAHINKESIVIDATCGNGNDTYFLAQQVPNGKVYGFDIQTKAIHNTQQKIVEFHNVELFQASHDNVQQYIPTEEHGQIDAAIFNLGYLPKGDKSIVTHPESTIAAINSIFDILAPEGVIVLVIYHGHEEGIIERDAVIEYLRCFDQNKAHVLQYQFINQQNNPPFICAIEKRL</sequence>
<dbReference type="InterPro" id="IPR029063">
    <property type="entry name" value="SAM-dependent_MTases_sf"/>
</dbReference>
<comment type="caution">
    <text evidence="1">The sequence shown here is derived from an EMBL/GenBank/DDBJ whole genome shotgun (WGS) entry which is preliminary data.</text>
</comment>
<name>A0A9Q6HR07_9STAP</name>
<dbReference type="Proteomes" id="UP000241960">
    <property type="component" value="Unassembled WGS sequence"/>
</dbReference>
<dbReference type="PANTHER" id="PTHR35276:SF1">
    <property type="entry name" value="TRNA (MNM(5)S(2)U34)-METHYLTRANSFERASE, CHLOROPLASTIC"/>
    <property type="match status" value="1"/>
</dbReference>
<dbReference type="RefSeq" id="WP_073504185.1">
    <property type="nucleotide sequence ID" value="NZ_CP018199.1"/>
</dbReference>
<dbReference type="Pfam" id="PF06962">
    <property type="entry name" value="rRNA_methylase"/>
    <property type="match status" value="1"/>
</dbReference>
<dbReference type="Gene3D" id="3.40.50.150">
    <property type="entry name" value="Vaccinia Virus protein VP39"/>
    <property type="match status" value="1"/>
</dbReference>
<reference evidence="1 2" key="1">
    <citation type="journal article" date="2016" name="Front. Microbiol.">
        <title>Comprehensive Phylogenetic Analysis of Bovine Non-aureus Staphylococci Species Based on Whole-Genome Sequencing.</title>
        <authorList>
            <person name="Naushad S."/>
            <person name="Barkema H.W."/>
            <person name="Luby C."/>
            <person name="Condas L.A."/>
            <person name="Nobrega D.B."/>
            <person name="Carson D.A."/>
            <person name="De Buck J."/>
        </authorList>
    </citation>
    <scope>NUCLEOTIDE SEQUENCE [LARGE SCALE GENOMIC DNA]</scope>
    <source>
        <strain evidence="1 2">SNUC 1231</strain>
    </source>
</reference>
<dbReference type="EMBL" id="PZFQ01000004">
    <property type="protein sequence ID" value="PTI77222.1"/>
    <property type="molecule type" value="Genomic_DNA"/>
</dbReference>
<dbReference type="PANTHER" id="PTHR35276">
    <property type="entry name" value="S-ADENOSYL-L-METHIONINE-DEPENDENT METHYLTRANSFERASES SUPERFAMILY PROTEIN"/>
    <property type="match status" value="1"/>
</dbReference>
<dbReference type="GO" id="GO:0008168">
    <property type="term" value="F:methyltransferase activity"/>
    <property type="evidence" value="ECO:0007669"/>
    <property type="project" value="UniProtKB-KW"/>
</dbReference>
<keyword evidence="1" id="KW-0808">Transferase</keyword>
<dbReference type="GO" id="GO:0032259">
    <property type="term" value="P:methylation"/>
    <property type="evidence" value="ECO:0007669"/>
    <property type="project" value="UniProtKB-KW"/>
</dbReference>